<sequence>NGLKLQQGRFSLDIRKNFCTERVAKPWNGIPRDVVESPFLAVFMKRVDEAPGDMV</sequence>
<evidence type="ECO:0000313" key="2">
    <source>
        <dbReference type="Proteomes" id="UP000053641"/>
    </source>
</evidence>
<accession>A0A099YYP3</accession>
<name>A0A099YYP3_TINGU</name>
<gene>
    <name evidence="1" type="ORF">N309_00844</name>
</gene>
<protein>
    <submittedName>
        <fullName evidence="1">Uncharacterized protein</fullName>
    </submittedName>
</protein>
<keyword evidence="2" id="KW-1185">Reference proteome</keyword>
<dbReference type="Proteomes" id="UP000053641">
    <property type="component" value="Unassembled WGS sequence"/>
</dbReference>
<evidence type="ECO:0000313" key="1">
    <source>
        <dbReference type="EMBL" id="KGL73993.1"/>
    </source>
</evidence>
<feature type="non-terminal residue" evidence="1">
    <location>
        <position position="1"/>
    </location>
</feature>
<dbReference type="EMBL" id="KL886562">
    <property type="protein sequence ID" value="KGL73993.1"/>
    <property type="molecule type" value="Genomic_DNA"/>
</dbReference>
<dbReference type="AlphaFoldDB" id="A0A099YYP3"/>
<proteinExistence type="predicted"/>
<organism evidence="1 2">
    <name type="scientific">Tinamus guttatus</name>
    <name type="common">White-throated tinamou</name>
    <dbReference type="NCBI Taxonomy" id="94827"/>
    <lineage>
        <taxon>Eukaryota</taxon>
        <taxon>Metazoa</taxon>
        <taxon>Chordata</taxon>
        <taxon>Craniata</taxon>
        <taxon>Vertebrata</taxon>
        <taxon>Euteleostomi</taxon>
        <taxon>Archelosauria</taxon>
        <taxon>Archosauria</taxon>
        <taxon>Dinosauria</taxon>
        <taxon>Saurischia</taxon>
        <taxon>Theropoda</taxon>
        <taxon>Coelurosauria</taxon>
        <taxon>Aves</taxon>
        <taxon>Palaeognathae</taxon>
        <taxon>Tinamiformes</taxon>
        <taxon>Tinamidae</taxon>
        <taxon>Tinamus</taxon>
    </lineage>
</organism>
<feature type="non-terminal residue" evidence="1">
    <location>
        <position position="55"/>
    </location>
</feature>
<reference evidence="1 2" key="1">
    <citation type="submission" date="2014-06" db="EMBL/GenBank/DDBJ databases">
        <title>Genome evolution of avian class.</title>
        <authorList>
            <person name="Zhang G."/>
            <person name="Li C."/>
        </authorList>
    </citation>
    <scope>NUCLEOTIDE SEQUENCE [LARGE SCALE GENOMIC DNA]</scope>
    <source>
        <strain evidence="1">BGI_N309</strain>
    </source>
</reference>